<dbReference type="InterPro" id="IPR007083">
    <property type="entry name" value="RNA_pol_Rpb1_4"/>
</dbReference>
<evidence type="ECO:0000313" key="18">
    <source>
        <dbReference type="EMBL" id="GAU97445.1"/>
    </source>
</evidence>
<dbReference type="CDD" id="cd01435">
    <property type="entry name" value="RNAP_I_RPA1_N"/>
    <property type="match status" value="1"/>
</dbReference>
<dbReference type="InterPro" id="IPR007080">
    <property type="entry name" value="RNA_pol_Rpb1_1"/>
</dbReference>
<dbReference type="Pfam" id="PF04998">
    <property type="entry name" value="RNA_pol_Rpb1_5"/>
    <property type="match status" value="1"/>
</dbReference>
<dbReference type="EC" id="2.7.7.6" evidence="15"/>
<dbReference type="Gene3D" id="3.30.70.2850">
    <property type="match status" value="1"/>
</dbReference>
<dbReference type="GO" id="GO:0046872">
    <property type="term" value="F:metal ion binding"/>
    <property type="evidence" value="ECO:0007669"/>
    <property type="project" value="UniProtKB-KW"/>
</dbReference>
<keyword evidence="4 15" id="KW-0240">DNA-directed RNA polymerase</keyword>
<dbReference type="Proteomes" id="UP000186922">
    <property type="component" value="Unassembled WGS sequence"/>
</dbReference>
<evidence type="ECO:0000256" key="1">
    <source>
        <dbReference type="ARBA" id="ARBA00004604"/>
    </source>
</evidence>
<accession>A0A1D1V9H4</accession>
<dbReference type="Pfam" id="PF05000">
    <property type="entry name" value="RNA_pol_Rpb1_4"/>
    <property type="match status" value="1"/>
</dbReference>
<comment type="function">
    <text evidence="14">DNA-dependent RNA polymerase catalyzes the transcription of DNA into RNA using the four ribonucleoside triphosphates as substrates. Largest and catalytic core component of RNA polymerase I which synthesizes ribosomal RNA precursors. Forms the polymerase active center together with the second largest subunit. A single stranded DNA template strand of the promoter is positioned within the central active site cleft of Pol I. A bridging helix emanates from RPA1 and crosses the cleft near the catalytic site and is thought to promote translocation of Pol I by acting as a ratchet that moves the RNA-DNA hybrid through the active site by switching from straight to bent conformations at each step of nucleotide addition.</text>
</comment>
<evidence type="ECO:0000256" key="9">
    <source>
        <dbReference type="ARBA" id="ARBA00022833"/>
    </source>
</evidence>
<keyword evidence="12" id="KW-0539">Nucleus</keyword>
<dbReference type="InterPro" id="IPR015699">
    <property type="entry name" value="DNA-dir_RNA_pol1_lsu_N"/>
</dbReference>
<evidence type="ECO:0000256" key="8">
    <source>
        <dbReference type="ARBA" id="ARBA00022723"/>
    </source>
</evidence>
<dbReference type="FunFam" id="1.10.274.100:FF:000012">
    <property type="entry name" value="DNA-directed RNA polymerase subunit"/>
    <property type="match status" value="1"/>
</dbReference>
<keyword evidence="19" id="KW-1185">Reference proteome</keyword>
<dbReference type="Gene3D" id="3.30.1490.180">
    <property type="entry name" value="RNA polymerase ii"/>
    <property type="match status" value="1"/>
</dbReference>
<dbReference type="GO" id="GO:0003677">
    <property type="term" value="F:DNA binding"/>
    <property type="evidence" value="ECO:0007669"/>
    <property type="project" value="InterPro"/>
</dbReference>
<feature type="region of interest" description="Disordered" evidence="16">
    <location>
        <begin position="1417"/>
        <end position="1479"/>
    </location>
</feature>
<evidence type="ECO:0000256" key="14">
    <source>
        <dbReference type="ARBA" id="ARBA00053996"/>
    </source>
</evidence>
<dbReference type="InterPro" id="IPR038120">
    <property type="entry name" value="Rpb1_funnel_sf"/>
</dbReference>
<dbReference type="InterPro" id="IPR006592">
    <property type="entry name" value="RNA_pol_N"/>
</dbReference>
<feature type="region of interest" description="Disordered" evidence="16">
    <location>
        <begin position="1506"/>
        <end position="1548"/>
    </location>
</feature>
<comment type="caution">
    <text evidence="18">The sequence shown here is derived from an EMBL/GenBank/DDBJ whole genome shotgun (WGS) entry which is preliminary data.</text>
</comment>
<feature type="compositionally biased region" description="Acidic residues" evidence="16">
    <location>
        <begin position="1460"/>
        <end position="1476"/>
    </location>
</feature>
<dbReference type="Pfam" id="PF00623">
    <property type="entry name" value="RNA_pol_Rpb1_2"/>
    <property type="match status" value="1"/>
</dbReference>
<dbReference type="GO" id="GO:0005736">
    <property type="term" value="C:RNA polymerase I complex"/>
    <property type="evidence" value="ECO:0007669"/>
    <property type="project" value="TreeGrafter"/>
</dbReference>
<dbReference type="FunFam" id="2.40.40.20:FF:000019">
    <property type="entry name" value="DNA-directed RNA polymerase II subunit RPB1"/>
    <property type="match status" value="1"/>
</dbReference>
<evidence type="ECO:0000256" key="5">
    <source>
        <dbReference type="ARBA" id="ARBA00022553"/>
    </source>
</evidence>
<organism evidence="18 19">
    <name type="scientific">Ramazzottius varieornatus</name>
    <name type="common">Water bear</name>
    <name type="synonym">Tardigrade</name>
    <dbReference type="NCBI Taxonomy" id="947166"/>
    <lineage>
        <taxon>Eukaryota</taxon>
        <taxon>Metazoa</taxon>
        <taxon>Ecdysozoa</taxon>
        <taxon>Tardigrada</taxon>
        <taxon>Eutardigrada</taxon>
        <taxon>Parachela</taxon>
        <taxon>Hypsibioidea</taxon>
        <taxon>Ramazzottiidae</taxon>
        <taxon>Ramazzottius</taxon>
    </lineage>
</organism>
<dbReference type="Gene3D" id="4.10.860.120">
    <property type="entry name" value="RNA polymerase II, clamp domain"/>
    <property type="match status" value="1"/>
</dbReference>
<dbReference type="STRING" id="947166.A0A1D1V9H4"/>
<dbReference type="GO" id="GO:0003899">
    <property type="term" value="F:DNA-directed RNA polymerase activity"/>
    <property type="evidence" value="ECO:0007669"/>
    <property type="project" value="UniProtKB-EC"/>
</dbReference>
<evidence type="ECO:0000256" key="7">
    <source>
        <dbReference type="ARBA" id="ARBA00022695"/>
    </source>
</evidence>
<evidence type="ECO:0000256" key="4">
    <source>
        <dbReference type="ARBA" id="ARBA00022478"/>
    </source>
</evidence>
<evidence type="ECO:0000256" key="3">
    <source>
        <dbReference type="ARBA" id="ARBA00011251"/>
    </source>
</evidence>
<dbReference type="Gene3D" id="2.40.40.20">
    <property type="match status" value="1"/>
</dbReference>
<dbReference type="PANTHER" id="PTHR19376">
    <property type="entry name" value="DNA-DIRECTED RNA POLYMERASE"/>
    <property type="match status" value="1"/>
</dbReference>
<protein>
    <recommendedName>
        <fullName evidence="15">DNA-directed RNA polymerase subunit</fullName>
        <ecNumber evidence="15">2.7.7.6</ecNumber>
    </recommendedName>
</protein>
<proteinExistence type="inferred from homology"/>
<dbReference type="SUPFAM" id="SSF64484">
    <property type="entry name" value="beta and beta-prime subunits of DNA dependent RNA-polymerase"/>
    <property type="match status" value="1"/>
</dbReference>
<evidence type="ECO:0000256" key="10">
    <source>
        <dbReference type="ARBA" id="ARBA00022842"/>
    </source>
</evidence>
<keyword evidence="5" id="KW-0597">Phosphoprotein</keyword>
<gene>
    <name evidence="18" type="primary">RvY_08735</name>
    <name evidence="18" type="synonym">RvY_08735.1</name>
    <name evidence="18" type="ORF">RvY_08735-1</name>
</gene>
<dbReference type="Gene3D" id="6.10.250.2940">
    <property type="match status" value="1"/>
</dbReference>
<dbReference type="InterPro" id="IPR007066">
    <property type="entry name" value="RNA_pol_Rpb1_3"/>
</dbReference>
<comment type="subunit">
    <text evidence="3">Component of the RNA polymerase I (Pol I) complex consisting of at least 13 subunits.</text>
</comment>
<reference evidence="18 19" key="1">
    <citation type="journal article" date="2016" name="Nat. Commun.">
        <title>Extremotolerant tardigrade genome and improved radiotolerance of human cultured cells by tardigrade-unique protein.</title>
        <authorList>
            <person name="Hashimoto T."/>
            <person name="Horikawa D.D."/>
            <person name="Saito Y."/>
            <person name="Kuwahara H."/>
            <person name="Kozuka-Hata H."/>
            <person name="Shin-I T."/>
            <person name="Minakuchi Y."/>
            <person name="Ohishi K."/>
            <person name="Motoyama A."/>
            <person name="Aizu T."/>
            <person name="Enomoto A."/>
            <person name="Kondo K."/>
            <person name="Tanaka S."/>
            <person name="Hara Y."/>
            <person name="Koshikawa S."/>
            <person name="Sagara H."/>
            <person name="Miura T."/>
            <person name="Yokobori S."/>
            <person name="Miyagawa K."/>
            <person name="Suzuki Y."/>
            <person name="Kubo T."/>
            <person name="Oyama M."/>
            <person name="Kohara Y."/>
            <person name="Fujiyama A."/>
            <person name="Arakawa K."/>
            <person name="Katayama T."/>
            <person name="Toyoda A."/>
            <person name="Kunieda T."/>
        </authorList>
    </citation>
    <scope>NUCLEOTIDE SEQUENCE [LARGE SCALE GENOMIC DNA]</scope>
    <source>
        <strain evidence="18 19">YOKOZUNA-1</strain>
    </source>
</reference>
<dbReference type="EMBL" id="BDGG01000004">
    <property type="protein sequence ID" value="GAU97445.1"/>
    <property type="molecule type" value="Genomic_DNA"/>
</dbReference>
<feature type="region of interest" description="Disordered" evidence="16">
    <location>
        <begin position="237"/>
        <end position="322"/>
    </location>
</feature>
<evidence type="ECO:0000256" key="11">
    <source>
        <dbReference type="ARBA" id="ARBA00023163"/>
    </source>
</evidence>
<dbReference type="InterPro" id="IPR042102">
    <property type="entry name" value="RNA_pol_Rpb1_3_sf"/>
</dbReference>
<dbReference type="Gene3D" id="6.20.50.80">
    <property type="match status" value="1"/>
</dbReference>
<dbReference type="Pfam" id="PF04983">
    <property type="entry name" value="RNA_pol_Rpb1_3"/>
    <property type="match status" value="1"/>
</dbReference>
<evidence type="ECO:0000256" key="6">
    <source>
        <dbReference type="ARBA" id="ARBA00022679"/>
    </source>
</evidence>
<dbReference type="Gene3D" id="1.10.274.100">
    <property type="entry name" value="RNA polymerase Rpb1, domain 3"/>
    <property type="match status" value="1"/>
</dbReference>
<evidence type="ECO:0000256" key="12">
    <source>
        <dbReference type="ARBA" id="ARBA00023242"/>
    </source>
</evidence>
<keyword evidence="10" id="KW-0460">Magnesium</keyword>
<dbReference type="InterPro" id="IPR045867">
    <property type="entry name" value="DNA-dir_RpoC_beta_prime"/>
</dbReference>
<sequence length="1769" mass="197384">MDWSKKRQTPTHRIKGIEFGVYSTEEIRSLSMVQVSSPSTIDLLQRKVINGPHDPKLGAFDRGELCPVCYQSSRSCPGHMGHIEFPVPIFNPILFRTLIRILRGSCVKCKLLICEPASAAVFLHQMEALDMGRPDIAYNLPEHAHHYLVENQGAQLDDLEDHLNEVFTEMTARDPTTPDRGEHSEKLNLLEEKHKLLSDFMRHKWKSNRTCLVCKDRNWKLKDYYGSKITYTIAEPTKSNKKSGKKPAKKSTASGSKPVTRASGKKPAVASPATGGVTNAEPEVAVDSAKPPNSNADGDNDEEAEKAKAEDEAPEDSSAVKPLSSIEAREYLREVWDKNSALLRRLFPMFDMKEAQYPTDVLFMELMFISPSRFRPQRFVNEEKYSHVQTKNIERIVTMCQNIKILKKIIREGADASRISGILLLEKIPGKTLEAKLQEASTQLQTFVNSIFDGETDRYNPEYKNGVKQIMEKKEGLFRMHMMGKRVNYSARSVISPDPYINLNEIGVPMVFATKLTYPVFVTPNNLLTMQKMVMNGPDIYPGAVMVENEDGTMIRLTSNEKQRATVAKSLAIDGSQRGGLASGGGKKVYRHLLNGDIMLLNRQPTLHKTSIMAHKARILPSEKTLRLHYANCKSYNADFDGDEMNAHLPQDEVARSEAYNIVNASYQYLVPKDGTPLSGLIQDHIVAGVHLTIRGRFFEKKDYEQLVYSALGDIHLDHPIRFLAASILKPARMWSGKQIVSTIVINLIPEGFTPFSLRTGSKVPLKSWSNHRHRKSDRRSRYVRVSPNDEKDMTESDVIFRRGELLCGVLDKAQYGPSSYGLVHACYELYGGDISALLLSALARLFTYFLQLNGFTLGVEDVLVLPKADATRRKIIASVEDCGADVAVSAFNLDGDTVTTEMIKDRIEKAHRAADQTDMKVLDGMTKQKVDEFNSEITRVCMPNGLVKGFPENHLQTMVLSGAKGATVNCIQMSCLLGQIELEGARPPLMLSGRTLPSFVAYEATPRSGGFVVQRFATGLRPQEYFFHCMAGREGLIDTAVKTSRSGYLQRCIMKHLEGVMVNYDLTVRDSDAAIVQFLYGEDGLDIGRLPFYSEKQLPFLMVNTNEAMEKEMALLKDAIGDNAAFGHDQKVSLWKKKMTKEASKKERGLGNTLQEFGRKNKSTVSDDKDFSPRVDDGPLAKRSKIVDPTIAVYRPDRHLGALSEKMGQVMEKYLADPPLAAIRQSSLFHAGRSPPEIVRDLISFKYVESLAQPGEAVGALAAQSIGEPSTQMTLNTFHFAGRGEMNVTLGIPRLREILMTASKTIKTPTMEVPVKLGQEQEAENLRVRLNRVVLGQVIEYLDITTNMEVQDDGQPVSVLELFIKLLPAAEIASMTCLTSSGILQTFEKVVVRRLLETVKVKVSLKQLVKSGKDDMVDPDVEAIEDNGQRGRDDDEDGADGGGTMNRRGGGKSGQGQEAVDDDNESVNSDDEAGDPDAAKAQLAADGGQYMGDKEDSRLLEEWDHEPEEGDEMPDEDKENSVMSEKGQEDGLTVDPNKTKTKPRKSVKMNEMRREYVTNVDPWIRDYSYDAVHDNWCRLTLAIPLASAVIDAQSMIEAELRKSVFHAAPSIRQGFLNREKDRLILRTEGVNFEHLLRYHHILEVKQLFSNDIQAVAQRFGIEAAQKTIIRECNSVFGAYGIDVNYRHLSLIADYMTATGSVRAFNRMAMNNNSSPFQKMSFETSMNFYKDAVLSGASDTIKSPSARLVVGERIGVGTGLFSLRQKATF</sequence>
<feature type="domain" description="RNA polymerase N-terminal" evidence="17">
    <location>
        <begin position="360"/>
        <end position="693"/>
    </location>
</feature>
<name>A0A1D1V9H4_RAMVA</name>
<evidence type="ECO:0000313" key="19">
    <source>
        <dbReference type="Proteomes" id="UP000186922"/>
    </source>
</evidence>
<keyword evidence="11 15" id="KW-0804">Transcription</keyword>
<dbReference type="InterPro" id="IPR047107">
    <property type="entry name" value="DNA-dir_RNA_pol1_lsu_C"/>
</dbReference>
<comment type="subcellular location">
    <subcellularLocation>
        <location evidence="1">Nucleus</location>
        <location evidence="1">Nucleolus</location>
    </subcellularLocation>
</comment>
<dbReference type="InterPro" id="IPR044893">
    <property type="entry name" value="RNA_pol_Rpb1_clamp_domain"/>
</dbReference>
<keyword evidence="7 15" id="KW-0548">Nucleotidyltransferase</keyword>
<comment type="similarity">
    <text evidence="2 15">Belongs to the RNA polymerase beta' chain family.</text>
</comment>
<dbReference type="OrthoDB" id="270392at2759"/>
<feature type="compositionally biased region" description="Acidic residues" evidence="16">
    <location>
        <begin position="1506"/>
        <end position="1519"/>
    </location>
</feature>
<dbReference type="CDD" id="cd02735">
    <property type="entry name" value="RNAP_I_Rpa1_C"/>
    <property type="match status" value="1"/>
</dbReference>
<dbReference type="GO" id="GO:0006351">
    <property type="term" value="P:DNA-templated transcription"/>
    <property type="evidence" value="ECO:0007669"/>
    <property type="project" value="InterPro"/>
</dbReference>
<dbReference type="Gene3D" id="1.10.132.30">
    <property type="match status" value="1"/>
</dbReference>
<keyword evidence="9" id="KW-0862">Zinc</keyword>
<keyword evidence="6 15" id="KW-0808">Transferase</keyword>
<dbReference type="Pfam" id="PF04997">
    <property type="entry name" value="RNA_pol_Rpb1_1"/>
    <property type="match status" value="1"/>
</dbReference>
<comment type="catalytic activity">
    <reaction evidence="13 15">
        <text>RNA(n) + a ribonucleoside 5'-triphosphate = RNA(n+1) + diphosphate</text>
        <dbReference type="Rhea" id="RHEA:21248"/>
        <dbReference type="Rhea" id="RHEA-COMP:14527"/>
        <dbReference type="Rhea" id="RHEA-COMP:17342"/>
        <dbReference type="ChEBI" id="CHEBI:33019"/>
        <dbReference type="ChEBI" id="CHEBI:61557"/>
        <dbReference type="ChEBI" id="CHEBI:140395"/>
        <dbReference type="EC" id="2.7.7.6"/>
    </reaction>
</comment>
<feature type="compositionally biased region" description="Basic residues" evidence="16">
    <location>
        <begin position="239"/>
        <end position="249"/>
    </location>
</feature>
<keyword evidence="8" id="KW-0479">Metal-binding</keyword>
<dbReference type="InterPro" id="IPR000722">
    <property type="entry name" value="RNA_pol_asu"/>
</dbReference>
<evidence type="ECO:0000256" key="13">
    <source>
        <dbReference type="ARBA" id="ARBA00048552"/>
    </source>
</evidence>
<evidence type="ECO:0000256" key="15">
    <source>
        <dbReference type="RuleBase" id="RU004279"/>
    </source>
</evidence>
<dbReference type="InterPro" id="IPR007081">
    <property type="entry name" value="RNA_pol_Rpb1_5"/>
</dbReference>
<evidence type="ECO:0000256" key="2">
    <source>
        <dbReference type="ARBA" id="ARBA00006460"/>
    </source>
</evidence>
<evidence type="ECO:0000256" key="16">
    <source>
        <dbReference type="SAM" id="MobiDB-lite"/>
    </source>
</evidence>
<dbReference type="SMART" id="SM00663">
    <property type="entry name" value="RPOLA_N"/>
    <property type="match status" value="1"/>
</dbReference>
<dbReference type="PANTHER" id="PTHR19376:SF11">
    <property type="entry name" value="DNA-DIRECTED RNA POLYMERASE I SUBUNIT RPA1"/>
    <property type="match status" value="1"/>
</dbReference>
<evidence type="ECO:0000259" key="17">
    <source>
        <dbReference type="SMART" id="SM00663"/>
    </source>
</evidence>